<sequence length="687" mass="75259">MDIGRPIKSSVIATILRLSFITLITILSGLCAIGQVKFSTMVSSQEIGKTDYLQVEFVVENARQIEDLTPPEFAGFRIVQGPIQSSGMSIVNGNMSQYKALSFVLEPIKTGKFTIDGAVAAVDGKHMRSNPVTVTVHPGGSGAANAHPAPGGSSPFGNPFMQPSWDPFGPEPGEVERDYVLKPGENVKEKIRKNLFVKCQVSKNSCYVGEPIVATYKLYTRLSSESRVTKRPSLNGFSVYDMIDPSSDAVSVEHLNGKDYTVHTIRKTQLIPLQAGSIDLDQLEVENTVHFVKASGRQEVRHNGNNLRDLLDQMADENDLGPAIDENVTIDTKPVTITVKPLPEENKPATFGGAVGNFSVEASLASNTVGAQDEATLHLVVKGKGNLPVIAAPPISWPASVDAFDPTAKEDVNKTVAPMTGSKSFDYVFVPKTAGHYTIPAVNFSYFDPASQTYKTAGTKPLDLQVSPAVRKERSHAPADVTRNEATASGGIVNFLQLHLEWVFAALLVAGVTIYFWRQNSRLRKSNGERKVQAPAPAVQPILPQQPVVIDPSNAPQQPMMTSTPHTVVGRAIPETGAASYVPQTPAADPLLEARRYFDARDSKAFYREINRAIWKAMSRKLDLPASELNKQNSIHHLRLRGWDETSLLSLENILNECEMNLYTPAYDRFNMEQLLWQSERILDRLA</sequence>
<accession>A0A8J2UFR5</accession>
<feature type="transmembrane region" description="Helical" evidence="1">
    <location>
        <begin position="12"/>
        <end position="36"/>
    </location>
</feature>
<keyword evidence="1" id="KW-0812">Transmembrane</keyword>
<dbReference type="RefSeq" id="WP_188934274.1">
    <property type="nucleotide sequence ID" value="NZ_BMJC01000004.1"/>
</dbReference>
<keyword evidence="1" id="KW-1133">Transmembrane helix</keyword>
<evidence type="ECO:0000313" key="3">
    <source>
        <dbReference type="Proteomes" id="UP000607559"/>
    </source>
</evidence>
<evidence type="ECO:0000313" key="2">
    <source>
        <dbReference type="EMBL" id="GGB09400.1"/>
    </source>
</evidence>
<evidence type="ECO:0000256" key="1">
    <source>
        <dbReference type="SAM" id="Phobius"/>
    </source>
</evidence>
<feature type="transmembrane region" description="Helical" evidence="1">
    <location>
        <begin position="499"/>
        <end position="517"/>
    </location>
</feature>
<reference evidence="2" key="1">
    <citation type="journal article" date="2014" name="Int. J. Syst. Evol. Microbiol.">
        <title>Complete genome sequence of Corynebacterium casei LMG S-19264T (=DSM 44701T), isolated from a smear-ripened cheese.</title>
        <authorList>
            <consortium name="US DOE Joint Genome Institute (JGI-PGF)"/>
            <person name="Walter F."/>
            <person name="Albersmeier A."/>
            <person name="Kalinowski J."/>
            <person name="Ruckert C."/>
        </authorList>
    </citation>
    <scope>NUCLEOTIDE SEQUENCE</scope>
    <source>
        <strain evidence="2">CGMCC 1.15448</strain>
    </source>
</reference>
<dbReference type="EMBL" id="BMJC01000004">
    <property type="protein sequence ID" value="GGB09400.1"/>
    <property type="molecule type" value="Genomic_DNA"/>
</dbReference>
<gene>
    <name evidence="2" type="ORF">GCM10011511_36160</name>
</gene>
<dbReference type="InterPro" id="IPR025738">
    <property type="entry name" value="BatD"/>
</dbReference>
<protein>
    <recommendedName>
        <fullName evidence="4">Protein BatD</fullName>
    </recommendedName>
</protein>
<dbReference type="Pfam" id="PF13584">
    <property type="entry name" value="BatD"/>
    <property type="match status" value="2"/>
</dbReference>
<comment type="caution">
    <text evidence="2">The sequence shown here is derived from an EMBL/GenBank/DDBJ whole genome shotgun (WGS) entry which is preliminary data.</text>
</comment>
<keyword evidence="3" id="KW-1185">Reference proteome</keyword>
<proteinExistence type="predicted"/>
<dbReference type="AlphaFoldDB" id="A0A8J2UFR5"/>
<dbReference type="Proteomes" id="UP000607559">
    <property type="component" value="Unassembled WGS sequence"/>
</dbReference>
<evidence type="ECO:0008006" key="4">
    <source>
        <dbReference type="Google" id="ProtNLM"/>
    </source>
</evidence>
<organism evidence="2 3">
    <name type="scientific">Puia dinghuensis</name>
    <dbReference type="NCBI Taxonomy" id="1792502"/>
    <lineage>
        <taxon>Bacteria</taxon>
        <taxon>Pseudomonadati</taxon>
        <taxon>Bacteroidota</taxon>
        <taxon>Chitinophagia</taxon>
        <taxon>Chitinophagales</taxon>
        <taxon>Chitinophagaceae</taxon>
        <taxon>Puia</taxon>
    </lineage>
</organism>
<reference evidence="2" key="2">
    <citation type="submission" date="2020-09" db="EMBL/GenBank/DDBJ databases">
        <authorList>
            <person name="Sun Q."/>
            <person name="Zhou Y."/>
        </authorList>
    </citation>
    <scope>NUCLEOTIDE SEQUENCE</scope>
    <source>
        <strain evidence="2">CGMCC 1.15448</strain>
    </source>
</reference>
<dbReference type="PANTHER" id="PTHR40940:SF2">
    <property type="entry name" value="BATD"/>
    <property type="match status" value="1"/>
</dbReference>
<name>A0A8J2UFR5_9BACT</name>
<keyword evidence="1" id="KW-0472">Membrane</keyword>
<dbReference type="PANTHER" id="PTHR40940">
    <property type="entry name" value="PROTEIN BATD-RELATED"/>
    <property type="match status" value="1"/>
</dbReference>